<sequence>MLSQGYFSILPLKGGFMMYRACGGHMTMDDFRGRPGDSLSQKMKNGSLDKRMITTTHNGDV</sequence>
<dbReference type="AlphaFoldDB" id="A0AAN8ZXV0"/>
<protein>
    <submittedName>
        <fullName evidence="1">Uncharacterized protein</fullName>
    </submittedName>
</protein>
<gene>
    <name evidence="1" type="ORF">SK128_027693</name>
</gene>
<accession>A0AAN8ZXV0</accession>
<evidence type="ECO:0000313" key="2">
    <source>
        <dbReference type="Proteomes" id="UP001381693"/>
    </source>
</evidence>
<reference evidence="1 2" key="1">
    <citation type="submission" date="2023-11" db="EMBL/GenBank/DDBJ databases">
        <title>Halocaridina rubra genome assembly.</title>
        <authorList>
            <person name="Smith C."/>
        </authorList>
    </citation>
    <scope>NUCLEOTIDE SEQUENCE [LARGE SCALE GENOMIC DNA]</scope>
    <source>
        <strain evidence="1">EP-1</strain>
        <tissue evidence="1">Whole</tissue>
    </source>
</reference>
<comment type="caution">
    <text evidence="1">The sequence shown here is derived from an EMBL/GenBank/DDBJ whole genome shotgun (WGS) entry which is preliminary data.</text>
</comment>
<organism evidence="1 2">
    <name type="scientific">Halocaridina rubra</name>
    <name type="common">Hawaiian red shrimp</name>
    <dbReference type="NCBI Taxonomy" id="373956"/>
    <lineage>
        <taxon>Eukaryota</taxon>
        <taxon>Metazoa</taxon>
        <taxon>Ecdysozoa</taxon>
        <taxon>Arthropoda</taxon>
        <taxon>Crustacea</taxon>
        <taxon>Multicrustacea</taxon>
        <taxon>Malacostraca</taxon>
        <taxon>Eumalacostraca</taxon>
        <taxon>Eucarida</taxon>
        <taxon>Decapoda</taxon>
        <taxon>Pleocyemata</taxon>
        <taxon>Caridea</taxon>
        <taxon>Atyoidea</taxon>
        <taxon>Atyidae</taxon>
        <taxon>Halocaridina</taxon>
    </lineage>
</organism>
<dbReference type="EMBL" id="JAXCGZ010020991">
    <property type="protein sequence ID" value="KAK7062982.1"/>
    <property type="molecule type" value="Genomic_DNA"/>
</dbReference>
<proteinExistence type="predicted"/>
<keyword evidence="2" id="KW-1185">Reference proteome</keyword>
<dbReference type="Proteomes" id="UP001381693">
    <property type="component" value="Unassembled WGS sequence"/>
</dbReference>
<name>A0AAN8ZXV0_HALRR</name>
<evidence type="ECO:0000313" key="1">
    <source>
        <dbReference type="EMBL" id="KAK7062982.1"/>
    </source>
</evidence>